<dbReference type="EMBL" id="JAQQWI010000008">
    <property type="protein sequence ID" value="KAK8023214.1"/>
    <property type="molecule type" value="Genomic_DNA"/>
</dbReference>
<dbReference type="Proteomes" id="UP001396898">
    <property type="component" value="Unassembled WGS sequence"/>
</dbReference>
<gene>
    <name evidence="2" type="ORF">PG991_006453</name>
</gene>
<feature type="chain" id="PRO_5047363877" evidence="1">
    <location>
        <begin position="19"/>
        <end position="315"/>
    </location>
</feature>
<keyword evidence="1" id="KW-0732">Signal</keyword>
<protein>
    <submittedName>
        <fullName evidence="2">Uncharacterized protein</fullName>
    </submittedName>
</protein>
<sequence>MALLLVLVSETIGCRVEAFAEQIIVVDSPALDMALPSYLEMARNGREEFTRFHHVSELGFADHGLHCEQGHGQSRRRLVLFCDLMGRSGEGYVFAAEPFVEHGSNRIGVLVAAAAHDTVLLDPDVSSGIVQVDLEDITIAGSRHRLTSYINKRPYVLRVLVVVVIGENVNVTRLDHVGVDNYPCIGGEYADHCDNSISVEELTGDEGGETGGVALDLEPLGPTDLEGRVHAYHNSFEERALEGLEEPAPTHGGIDLGKRESSHDPIAVDVGQQRHAPAHVADALPLFVQGGVGDVAVVLHELLLGKEDAPVVRVA</sequence>
<reference evidence="2 3" key="1">
    <citation type="submission" date="2023-01" db="EMBL/GenBank/DDBJ databases">
        <title>Analysis of 21 Apiospora genomes using comparative genomics revels a genus with tremendous synthesis potential of carbohydrate active enzymes and secondary metabolites.</title>
        <authorList>
            <person name="Sorensen T."/>
        </authorList>
    </citation>
    <scope>NUCLEOTIDE SEQUENCE [LARGE SCALE GENOMIC DNA]</scope>
    <source>
        <strain evidence="2 3">CBS 20057</strain>
    </source>
</reference>
<organism evidence="2 3">
    <name type="scientific">Apiospora marii</name>
    <dbReference type="NCBI Taxonomy" id="335849"/>
    <lineage>
        <taxon>Eukaryota</taxon>
        <taxon>Fungi</taxon>
        <taxon>Dikarya</taxon>
        <taxon>Ascomycota</taxon>
        <taxon>Pezizomycotina</taxon>
        <taxon>Sordariomycetes</taxon>
        <taxon>Xylariomycetidae</taxon>
        <taxon>Amphisphaeriales</taxon>
        <taxon>Apiosporaceae</taxon>
        <taxon>Apiospora</taxon>
    </lineage>
</organism>
<accession>A0ABR1RZ60</accession>
<name>A0ABR1RZ60_9PEZI</name>
<evidence type="ECO:0000313" key="2">
    <source>
        <dbReference type="EMBL" id="KAK8023214.1"/>
    </source>
</evidence>
<proteinExistence type="predicted"/>
<feature type="signal peptide" evidence="1">
    <location>
        <begin position="1"/>
        <end position="18"/>
    </location>
</feature>
<evidence type="ECO:0000313" key="3">
    <source>
        <dbReference type="Proteomes" id="UP001396898"/>
    </source>
</evidence>
<evidence type="ECO:0000256" key="1">
    <source>
        <dbReference type="SAM" id="SignalP"/>
    </source>
</evidence>
<comment type="caution">
    <text evidence="2">The sequence shown here is derived from an EMBL/GenBank/DDBJ whole genome shotgun (WGS) entry which is preliminary data.</text>
</comment>
<keyword evidence="3" id="KW-1185">Reference proteome</keyword>